<dbReference type="InterPro" id="IPR036047">
    <property type="entry name" value="F-box-like_dom_sf"/>
</dbReference>
<evidence type="ECO:0000256" key="2">
    <source>
        <dbReference type="SAM" id="MobiDB-lite"/>
    </source>
</evidence>
<dbReference type="Pfam" id="PF00022">
    <property type="entry name" value="Actin"/>
    <property type="match status" value="2"/>
</dbReference>
<feature type="domain" description="F-box" evidence="3">
    <location>
        <begin position="34"/>
        <end position="80"/>
    </location>
</feature>
<comment type="similarity">
    <text evidence="1">Belongs to the actin family.</text>
</comment>
<dbReference type="SMART" id="SM00268">
    <property type="entry name" value="ACTIN"/>
    <property type="match status" value="1"/>
</dbReference>
<dbReference type="Proteomes" id="UP000197138">
    <property type="component" value="Unassembled WGS sequence"/>
</dbReference>
<reference evidence="6" key="3">
    <citation type="journal article" date="2020" name="Plant Biotechnol. J.">
        <title>The pomegranate (Punica granatum L.) draft genome dissects genetic divergence between soft- and hard-seeded cultivars.</title>
        <authorList>
            <person name="Luo X."/>
            <person name="Li H."/>
            <person name="Wu Z."/>
            <person name="Yao W."/>
            <person name="Zhao P."/>
            <person name="Cao D."/>
            <person name="Yu H."/>
            <person name="Li K."/>
            <person name="Poudel K."/>
            <person name="Zhao D."/>
            <person name="Zhang F."/>
            <person name="Xia X."/>
            <person name="Chen L."/>
            <person name="Wang Q."/>
            <person name="Jing D."/>
            <person name="Cao S."/>
        </authorList>
    </citation>
    <scope>NUCLEOTIDE SEQUENCE [LARGE SCALE GENOMIC DNA]</scope>
</reference>
<evidence type="ECO:0000313" key="5">
    <source>
        <dbReference type="Proteomes" id="UP000197138"/>
    </source>
</evidence>
<evidence type="ECO:0000313" key="4">
    <source>
        <dbReference type="EMBL" id="OWM85946.1"/>
    </source>
</evidence>
<evidence type="ECO:0000313" key="6">
    <source>
        <dbReference type="Proteomes" id="UP000515151"/>
    </source>
</evidence>
<dbReference type="SUPFAM" id="SSF81383">
    <property type="entry name" value="F-box domain"/>
    <property type="match status" value="1"/>
</dbReference>
<protein>
    <submittedName>
        <fullName evidence="7">Actin-related protein 8-like</fullName>
    </submittedName>
</protein>
<gene>
    <name evidence="7" type="primary">LOC116215598</name>
    <name evidence="4" type="ORF">CDL15_Pgr012196</name>
</gene>
<organism evidence="4 5">
    <name type="scientific">Punica granatum</name>
    <name type="common">Pomegranate</name>
    <dbReference type="NCBI Taxonomy" id="22663"/>
    <lineage>
        <taxon>Eukaryota</taxon>
        <taxon>Viridiplantae</taxon>
        <taxon>Streptophyta</taxon>
        <taxon>Embryophyta</taxon>
        <taxon>Tracheophyta</taxon>
        <taxon>Spermatophyta</taxon>
        <taxon>Magnoliopsida</taxon>
        <taxon>eudicotyledons</taxon>
        <taxon>Gunneridae</taxon>
        <taxon>Pentapetalae</taxon>
        <taxon>rosids</taxon>
        <taxon>malvids</taxon>
        <taxon>Myrtales</taxon>
        <taxon>Lythraceae</taxon>
        <taxon>Punica</taxon>
    </lineage>
</organism>
<dbReference type="RefSeq" id="XP_031407223.1">
    <property type="nucleotide sequence ID" value="XM_031551363.1"/>
</dbReference>
<dbReference type="Gene3D" id="3.90.640.10">
    <property type="entry name" value="Actin, Chain A, domain 4"/>
    <property type="match status" value="1"/>
</dbReference>
<sequence length="467" mass="52158">MATIMRRIIELASNRRGSSSDPERGRQSPAGSSLGAFDEIPEDVLLLILGLLGPKDAAKMSRVCKSLRSLVSDDRLWVFFLQHQAEPWESIFFAETNLRWGYPIQAFLSGMPELSFMNIYGKRAQVPSSIIIDGGSGYCKFGWSKSECPPARSATFLEFGNIESPMHSRLRNFFLTIYSRMQVKPSSHPILVSFPLCHYDDTESAKASRRQLKEAIYSTLFEFNVPAVCAVNQATLALFAARRTSGIAVNIGFQVTSVVPILNGKVMRKVGVEVIGLGASKLTGFLSELMQQNNIKFESLCTVRTLKEKLCYVALDYDAELRKITQASWEVSGEGSFILSKERFQIGEVLFQPRIAGVRTMGLHQAVALCMDHCHASELTTDDSWYKTIVLCGGSACLPGLAERLEKELHGLLPPSISKGIRVIPPPYGVDTAWFGAKQISNLSTFPERWCLTKKQFRRKSKFNRMW</sequence>
<keyword evidence="6" id="KW-1185">Reference proteome</keyword>
<dbReference type="InterPro" id="IPR001810">
    <property type="entry name" value="F-box_dom"/>
</dbReference>
<dbReference type="OrthoDB" id="7340501at2759"/>
<dbReference type="PANTHER" id="PTHR11937">
    <property type="entry name" value="ACTIN"/>
    <property type="match status" value="1"/>
</dbReference>
<dbReference type="Proteomes" id="UP000515151">
    <property type="component" value="Chromosome 7"/>
</dbReference>
<evidence type="ECO:0000259" key="3">
    <source>
        <dbReference type="PROSITE" id="PS50181"/>
    </source>
</evidence>
<reference evidence="7" key="4">
    <citation type="submission" date="2025-04" db="UniProtKB">
        <authorList>
            <consortium name="RefSeq"/>
        </authorList>
    </citation>
    <scope>IDENTIFICATION</scope>
    <source>
        <tissue evidence="7">Leaf</tissue>
    </source>
</reference>
<dbReference type="SUPFAM" id="SSF53067">
    <property type="entry name" value="Actin-like ATPase domain"/>
    <property type="match status" value="2"/>
</dbReference>
<dbReference type="Gene3D" id="3.30.420.40">
    <property type="match status" value="2"/>
</dbReference>
<reference evidence="5" key="1">
    <citation type="journal article" date="2017" name="Plant J.">
        <title>The pomegranate (Punica granatum L.) genome and the genomics of punicalagin biosynthesis.</title>
        <authorList>
            <person name="Qin G."/>
            <person name="Xu C."/>
            <person name="Ming R."/>
            <person name="Tang H."/>
            <person name="Guyot R."/>
            <person name="Kramer E.M."/>
            <person name="Hu Y."/>
            <person name="Yi X."/>
            <person name="Qi Y."/>
            <person name="Xu X."/>
            <person name="Gao Z."/>
            <person name="Pan H."/>
            <person name="Jian J."/>
            <person name="Tian Y."/>
            <person name="Yue Z."/>
            <person name="Xu Y."/>
        </authorList>
    </citation>
    <scope>NUCLEOTIDE SEQUENCE [LARGE SCALE GENOMIC DNA]</scope>
    <source>
        <strain evidence="5">cv. Dabenzi</strain>
    </source>
</reference>
<dbReference type="EMBL" id="MTKT01001111">
    <property type="protein sequence ID" value="OWM85946.1"/>
    <property type="molecule type" value="Genomic_DNA"/>
</dbReference>
<proteinExistence type="inferred from homology"/>
<dbReference type="Gene3D" id="1.20.1280.50">
    <property type="match status" value="1"/>
</dbReference>
<evidence type="ECO:0000313" key="7">
    <source>
        <dbReference type="RefSeq" id="XP_031407223.1"/>
    </source>
</evidence>
<dbReference type="CDD" id="cd13396">
    <property type="entry name" value="ASKHA_NBD_AtArp8-like"/>
    <property type="match status" value="1"/>
</dbReference>
<reference evidence="4" key="2">
    <citation type="submission" date="2017-06" db="EMBL/GenBank/DDBJ databases">
        <title>The pomegranate genome and the genomics of punicalagin biosynthesis.</title>
        <authorList>
            <person name="Xu C."/>
        </authorList>
    </citation>
    <scope>NUCLEOTIDE SEQUENCE [LARGE SCALE GENOMIC DNA]</scope>
    <source>
        <tissue evidence="4">Fresh leaf</tissue>
    </source>
</reference>
<dbReference type="Pfam" id="PF12937">
    <property type="entry name" value="F-box-like"/>
    <property type="match status" value="1"/>
</dbReference>
<name>A0A218XMP1_PUNGR</name>
<evidence type="ECO:0000256" key="1">
    <source>
        <dbReference type="RuleBase" id="RU000487"/>
    </source>
</evidence>
<dbReference type="SMART" id="SM00256">
    <property type="entry name" value="FBOX"/>
    <property type="match status" value="1"/>
</dbReference>
<dbReference type="InterPro" id="IPR004000">
    <property type="entry name" value="Actin"/>
</dbReference>
<dbReference type="AlphaFoldDB" id="A0A218XMP1"/>
<dbReference type="InterPro" id="IPR043129">
    <property type="entry name" value="ATPase_NBD"/>
</dbReference>
<accession>A0A218XMP1</accession>
<dbReference type="PROSITE" id="PS50181">
    <property type="entry name" value="FBOX"/>
    <property type="match status" value="1"/>
</dbReference>
<dbReference type="GeneID" id="116215598"/>
<feature type="region of interest" description="Disordered" evidence="2">
    <location>
        <begin position="14"/>
        <end position="35"/>
    </location>
</feature>